<organism evidence="4 5">
    <name type="scientific">Pelomonas baiyunensis</name>
    <dbReference type="NCBI Taxonomy" id="3299026"/>
    <lineage>
        <taxon>Bacteria</taxon>
        <taxon>Pseudomonadati</taxon>
        <taxon>Pseudomonadota</taxon>
        <taxon>Betaproteobacteria</taxon>
        <taxon>Burkholderiales</taxon>
        <taxon>Sphaerotilaceae</taxon>
        <taxon>Roseateles</taxon>
    </lineage>
</organism>
<dbReference type="SUPFAM" id="SSF53649">
    <property type="entry name" value="Alkaline phosphatase-like"/>
    <property type="match status" value="1"/>
</dbReference>
<accession>A0ABW7H3V4</accession>
<protein>
    <submittedName>
        <fullName evidence="4">Sulfatase</fullName>
    </submittedName>
</protein>
<proteinExistence type="inferred from homology"/>
<dbReference type="PANTHER" id="PTHR42693:SF33">
    <property type="entry name" value="ARYLSULFATASE"/>
    <property type="match status" value="1"/>
</dbReference>
<dbReference type="EMBL" id="JBIGIB010000006">
    <property type="protein sequence ID" value="MFG6468701.1"/>
    <property type="molecule type" value="Genomic_DNA"/>
</dbReference>
<dbReference type="InterPro" id="IPR000917">
    <property type="entry name" value="Sulfatase_N"/>
</dbReference>
<evidence type="ECO:0000313" key="4">
    <source>
        <dbReference type="EMBL" id="MFG6468701.1"/>
    </source>
</evidence>
<dbReference type="Gene3D" id="3.30.1120.10">
    <property type="match status" value="1"/>
</dbReference>
<dbReference type="Proteomes" id="UP001606303">
    <property type="component" value="Unassembled WGS sequence"/>
</dbReference>
<dbReference type="PANTHER" id="PTHR42693">
    <property type="entry name" value="ARYLSULFATASE FAMILY MEMBER"/>
    <property type="match status" value="1"/>
</dbReference>
<comment type="similarity">
    <text evidence="1">Belongs to the sulfatase family.</text>
</comment>
<gene>
    <name evidence="4" type="ORF">ACG01O_18910</name>
</gene>
<dbReference type="Gene3D" id="3.40.720.10">
    <property type="entry name" value="Alkaline Phosphatase, subunit A"/>
    <property type="match status" value="1"/>
</dbReference>
<feature type="transmembrane region" description="Helical" evidence="2">
    <location>
        <begin position="154"/>
        <end position="175"/>
    </location>
</feature>
<feature type="transmembrane region" description="Helical" evidence="2">
    <location>
        <begin position="83"/>
        <end position="101"/>
    </location>
</feature>
<reference evidence="4 5" key="1">
    <citation type="submission" date="2024-08" db="EMBL/GenBank/DDBJ databases">
        <authorList>
            <person name="Lu H."/>
        </authorList>
    </citation>
    <scope>NUCLEOTIDE SEQUENCE [LARGE SCALE GENOMIC DNA]</scope>
    <source>
        <strain evidence="4 5">BYS87W</strain>
    </source>
</reference>
<evidence type="ECO:0000313" key="5">
    <source>
        <dbReference type="Proteomes" id="UP001606303"/>
    </source>
</evidence>
<evidence type="ECO:0000256" key="2">
    <source>
        <dbReference type="SAM" id="Phobius"/>
    </source>
</evidence>
<feature type="transmembrane region" description="Helical" evidence="2">
    <location>
        <begin position="121"/>
        <end position="142"/>
    </location>
</feature>
<evidence type="ECO:0000259" key="3">
    <source>
        <dbReference type="Pfam" id="PF00884"/>
    </source>
</evidence>
<sequence length="643" mass="69840">MPSLTFWRCFSTTHAALAVLWMPWALLKQVDAFLGFLRPTALLHDLALALLVLTLPAALLASLGLTVCGVLKRLGASNAAAQHGGWAIALTPVAWVCVWQFGSASWAWLRAVTQTSLALNAPMRVIFAAVLIGIAVVGLRGGRWRTALGATVRTLMGLTGPTAVALVLAVLWVAVAPPRLLRPAPVVPVDTAADARTEQPDVFLITIDTLAAIDANVCGTSPTLMPRLRELAQQASCFDRAYSSANFTTPGTATLETGALPWTHWGVQIVAKMAPDVQPHTLAQTLRTHGWEAHAISANLMASPRHHGSFGGYDSDTVSPSPSWGLKPRLALTALPDTTLPFWLSGLVPFLDTLDVYRFAEHSPFPAELSYAAALERLASTRKPTFLWVHTLPPHDPYLATPEFKYRLLPAGELDRWAQMRGMGPFTPSEQPLIDKHRLRYRESIMAADAALGRFLDQLRQQGRLDRALVVVSSDHGESFAHGMMGHAGDVMNEGVLRVPLVIKRPGQQQGQRIQAPVSLADVVPTLADLLSLPVPAHADGHSLKPALLGQDWTPAPVYAMAMERQSRFQRLASGQYVVVDGAFKLVLDLARDRATLYRLDTDPDELHDLSASDPATTARLRGLLTQQLAAAEQRRTRLFDTP</sequence>
<feature type="transmembrane region" description="Helical" evidence="2">
    <location>
        <begin position="46"/>
        <end position="71"/>
    </location>
</feature>
<dbReference type="InterPro" id="IPR050738">
    <property type="entry name" value="Sulfatase"/>
</dbReference>
<keyword evidence="5" id="KW-1185">Reference proteome</keyword>
<keyword evidence="2" id="KW-0812">Transmembrane</keyword>
<feature type="transmembrane region" description="Helical" evidence="2">
    <location>
        <begin position="7"/>
        <end position="26"/>
    </location>
</feature>
<comment type="caution">
    <text evidence="4">The sequence shown here is derived from an EMBL/GenBank/DDBJ whole genome shotgun (WGS) entry which is preliminary data.</text>
</comment>
<keyword evidence="2" id="KW-1133">Transmembrane helix</keyword>
<name>A0ABW7H3V4_9BURK</name>
<dbReference type="InterPro" id="IPR017850">
    <property type="entry name" value="Alkaline_phosphatase_core_sf"/>
</dbReference>
<feature type="domain" description="Sulfatase N-terminal" evidence="3">
    <location>
        <begin position="200"/>
        <end position="531"/>
    </location>
</feature>
<dbReference type="CDD" id="cd16148">
    <property type="entry name" value="sulfatase_like"/>
    <property type="match status" value="1"/>
</dbReference>
<dbReference type="Pfam" id="PF00884">
    <property type="entry name" value="Sulfatase"/>
    <property type="match status" value="1"/>
</dbReference>
<dbReference type="RefSeq" id="WP_394386962.1">
    <property type="nucleotide sequence ID" value="NZ_JBIGIB010000006.1"/>
</dbReference>
<keyword evidence="2" id="KW-0472">Membrane</keyword>
<evidence type="ECO:0000256" key="1">
    <source>
        <dbReference type="ARBA" id="ARBA00008779"/>
    </source>
</evidence>